<dbReference type="CTD" id="390992"/>
<comment type="subcellular location">
    <subcellularLocation>
        <location evidence="1">Nucleus</location>
    </subcellularLocation>
</comment>
<dbReference type="Pfam" id="PF00010">
    <property type="entry name" value="HLH"/>
    <property type="match status" value="1"/>
</dbReference>
<feature type="compositionally biased region" description="Low complexity" evidence="6">
    <location>
        <begin position="175"/>
        <end position="188"/>
    </location>
</feature>
<dbReference type="PANTHER" id="PTHR10985">
    <property type="entry name" value="BASIC HELIX-LOOP-HELIX TRANSCRIPTION FACTOR, HES-RELATED"/>
    <property type="match status" value="1"/>
</dbReference>
<evidence type="ECO:0000256" key="3">
    <source>
        <dbReference type="ARBA" id="ARBA00023015"/>
    </source>
</evidence>
<dbReference type="GO" id="GO:0046983">
    <property type="term" value="F:protein dimerization activity"/>
    <property type="evidence" value="ECO:0007669"/>
    <property type="project" value="InterPro"/>
</dbReference>
<dbReference type="Proteomes" id="UP000286641">
    <property type="component" value="Unplaced"/>
</dbReference>
<evidence type="ECO:0000313" key="9">
    <source>
        <dbReference type="RefSeq" id="XP_025711663.1"/>
    </source>
</evidence>
<dbReference type="CDD" id="cd18933">
    <property type="entry name" value="bHLH-O_HES3"/>
    <property type="match status" value="1"/>
</dbReference>
<dbReference type="InterPro" id="IPR011598">
    <property type="entry name" value="bHLH_dom"/>
</dbReference>
<keyword evidence="2" id="KW-0678">Repressor</keyword>
<dbReference type="PROSITE" id="PS50888">
    <property type="entry name" value="BHLH"/>
    <property type="match status" value="1"/>
</dbReference>
<feature type="compositionally biased region" description="Polar residues" evidence="6">
    <location>
        <begin position="1"/>
        <end position="13"/>
    </location>
</feature>
<accession>A0A3Q7MUK4</accession>
<evidence type="ECO:0000256" key="6">
    <source>
        <dbReference type="SAM" id="MobiDB-lite"/>
    </source>
</evidence>
<dbReference type="InterPro" id="IPR050370">
    <property type="entry name" value="HES_HEY"/>
</dbReference>
<dbReference type="InParanoid" id="A0A3Q7MUK4"/>
<gene>
    <name evidence="9" type="primary">HES3</name>
</gene>
<name>A0A3Q7MUK4_CALUR</name>
<dbReference type="RefSeq" id="XP_025711663.1">
    <property type="nucleotide sequence ID" value="XM_025855878.1"/>
</dbReference>
<evidence type="ECO:0000256" key="2">
    <source>
        <dbReference type="ARBA" id="ARBA00022491"/>
    </source>
</evidence>
<evidence type="ECO:0000256" key="1">
    <source>
        <dbReference type="ARBA" id="ARBA00004123"/>
    </source>
</evidence>
<sequence length="380" mass="40185">MGTKPGTQASSGGHASGFRKVWGPEERRISKPLMEKKRRARINVSLEQLKSLLEKHYSHQIRKRKLEKADILELSVKYMKSLQNSVQGLRSVPSGAEFPSGFRSCLPGVSQLLRRREEGGGGLRCPLAHERAGGSTMDSAGPSPEAPAPLGPCAPAIWAPAPATGGSPSPPPLLLFPGGLPGPSSSVPGPQPAPRRCTESPGPGLGVWRPWAPGGQPAPTPAQQPRRGGKVAVGSGAERTPRSEENCCPAPAHSASRGRPVPTGTKRARSRPAGEGPPAHPHLGSSRLPRIPTPSARGAAHPAGALSEVRPSQKTRPERSRLSSPPRKMLRLHCFSWGAGGPLGGDLTPRTLARPPNSYRSQTVRHHHRLPASALRFLPS</sequence>
<dbReference type="SUPFAM" id="SSF47459">
    <property type="entry name" value="HLH, helix-loop-helix DNA-binding domain"/>
    <property type="match status" value="1"/>
</dbReference>
<feature type="region of interest" description="Disordered" evidence="6">
    <location>
        <begin position="1"/>
        <end position="24"/>
    </location>
</feature>
<keyword evidence="3" id="KW-0805">Transcription regulation</keyword>
<dbReference type="InterPro" id="IPR036638">
    <property type="entry name" value="HLH_DNA-bd_sf"/>
</dbReference>
<dbReference type="AlphaFoldDB" id="A0A3Q7MUK4"/>
<proteinExistence type="predicted"/>
<feature type="domain" description="BHLH" evidence="7">
    <location>
        <begin position="26"/>
        <end position="82"/>
    </location>
</feature>
<keyword evidence="4" id="KW-0804">Transcription</keyword>
<reference evidence="9" key="2">
    <citation type="submission" date="2025-08" db="UniProtKB">
        <authorList>
            <consortium name="RefSeq"/>
        </authorList>
    </citation>
    <scope>IDENTIFICATION</scope>
    <source>
        <tissue evidence="9">Blood</tissue>
    </source>
</reference>
<evidence type="ECO:0000313" key="8">
    <source>
        <dbReference type="Proteomes" id="UP000286641"/>
    </source>
</evidence>
<keyword evidence="8" id="KW-1185">Reference proteome</keyword>
<evidence type="ECO:0000256" key="5">
    <source>
        <dbReference type="ARBA" id="ARBA00023242"/>
    </source>
</evidence>
<dbReference type="SMART" id="SM00353">
    <property type="entry name" value="HLH"/>
    <property type="match status" value="1"/>
</dbReference>
<dbReference type="GO" id="GO:0005634">
    <property type="term" value="C:nucleus"/>
    <property type="evidence" value="ECO:0007669"/>
    <property type="project" value="UniProtKB-SubCell"/>
</dbReference>
<keyword evidence="5" id="KW-0539">Nucleus</keyword>
<evidence type="ECO:0000256" key="4">
    <source>
        <dbReference type="ARBA" id="ARBA00023163"/>
    </source>
</evidence>
<protein>
    <submittedName>
        <fullName evidence="9">Transcription factor HES-3</fullName>
    </submittedName>
</protein>
<feature type="region of interest" description="Disordered" evidence="6">
    <location>
        <begin position="129"/>
        <end position="367"/>
    </location>
</feature>
<evidence type="ECO:0000259" key="7">
    <source>
        <dbReference type="PROSITE" id="PS50888"/>
    </source>
</evidence>
<organism evidence="8 9">
    <name type="scientific">Callorhinus ursinus</name>
    <name type="common">Northern fur seal</name>
    <dbReference type="NCBI Taxonomy" id="34884"/>
    <lineage>
        <taxon>Eukaryota</taxon>
        <taxon>Metazoa</taxon>
        <taxon>Chordata</taxon>
        <taxon>Craniata</taxon>
        <taxon>Vertebrata</taxon>
        <taxon>Euteleostomi</taxon>
        <taxon>Mammalia</taxon>
        <taxon>Eutheria</taxon>
        <taxon>Laurasiatheria</taxon>
        <taxon>Carnivora</taxon>
        <taxon>Caniformia</taxon>
        <taxon>Pinnipedia</taxon>
        <taxon>Otariidae</taxon>
        <taxon>Callorhinus</taxon>
    </lineage>
</organism>
<feature type="compositionally biased region" description="Low complexity" evidence="6">
    <location>
        <begin position="153"/>
        <end position="167"/>
    </location>
</feature>
<dbReference type="Gene3D" id="4.10.280.10">
    <property type="entry name" value="Helix-loop-helix DNA-binding domain"/>
    <property type="match status" value="1"/>
</dbReference>
<reference key="1">
    <citation type="submission" date="2019-01" db="UniProtKB">
        <authorList>
            <consortium name="RefSeq"/>
        </authorList>
    </citation>
    <scope>IDENTIFICATION</scope>
</reference>
<dbReference type="FunFam" id="4.10.280.10:FF:000077">
    <property type="entry name" value="transcription factor HES-3 isoform X2"/>
    <property type="match status" value="1"/>
</dbReference>